<dbReference type="PROSITE" id="PS00152">
    <property type="entry name" value="ATPASE_ALPHA_BETA"/>
    <property type="match status" value="1"/>
</dbReference>
<evidence type="ECO:0000256" key="4">
    <source>
        <dbReference type="ARBA" id="ARBA00022741"/>
    </source>
</evidence>
<sequence length="484" mass="52724">MATTEASTTSSVGKITQIIGSTFDAEFPEHQLPEIYNALTVNETIKGVEIKVTGEVQQHLGGGRVRCVALGSTDGMVRGMNVNDTGAPVSVPVGKGTLGRVFNLLGDPVDGRGAVETDEHWPIHRKAPALENLSAKTELFETGIKVVDLLTPFVRGGKAGLFGGAGLGKTVILTELIARIASAHGGYSVFAGVGERTREGNDLWLEMQETKIGQTDRSVIEQTCMVFGQMNEPPGARLRVALSALTMAEWFRDTTGTDTLLFVDNIFRFSQAGSEVSALLGRMPSAVGYQPTLGTELGELQERITSTKNGAITSVQAVYVPADDPTDPAPATAFSHLDAFIYLERKISEKGIYPAIDPLASSSRILDPQYVGERHYRVAREVQQTLQRYRELQDIIAILGVDELSEEDKLIVHRARRIERFLSQPFLVAEVFTGKEGKITPLEDTIRSFEEICAGKWDHLPEAAFMYVGAVEEAEEQAKKMAEK</sequence>
<dbReference type="AlphaFoldDB" id="A0A517Q4F7"/>
<evidence type="ECO:0000256" key="10">
    <source>
        <dbReference type="ARBA" id="ARBA00023196"/>
    </source>
</evidence>
<dbReference type="HAMAP" id="MF_01347">
    <property type="entry name" value="ATP_synth_beta_bact"/>
    <property type="match status" value="1"/>
</dbReference>
<dbReference type="Proteomes" id="UP000315647">
    <property type="component" value="Chromosome"/>
</dbReference>
<dbReference type="InterPro" id="IPR024034">
    <property type="entry name" value="ATPase_F1/V1_b/a_C"/>
</dbReference>
<dbReference type="InterPro" id="IPR000194">
    <property type="entry name" value="ATPase_F1/V1/A1_a/bsu_nucl-bd"/>
</dbReference>
<evidence type="ECO:0000313" key="14">
    <source>
        <dbReference type="Proteomes" id="UP000315647"/>
    </source>
</evidence>
<evidence type="ECO:0000256" key="8">
    <source>
        <dbReference type="ARBA" id="ARBA00023065"/>
    </source>
</evidence>
<evidence type="ECO:0000256" key="6">
    <source>
        <dbReference type="ARBA" id="ARBA00022840"/>
    </source>
</evidence>
<dbReference type="InterPro" id="IPR055190">
    <property type="entry name" value="ATP-synt_VA_C"/>
</dbReference>
<keyword evidence="6 12" id="KW-0067">ATP-binding</keyword>
<comment type="function">
    <text evidence="12">Produces ATP from ADP in the presence of a proton gradient across the membrane. The catalytic sites are hosted primarily by the beta subunits.</text>
</comment>
<protein>
    <recommendedName>
        <fullName evidence="12">ATP synthase subunit beta</fullName>
        <ecNumber evidence="12">7.1.2.2</ecNumber>
    </recommendedName>
    <alternativeName>
        <fullName evidence="12">ATP synthase F1 sector subunit beta</fullName>
    </alternativeName>
    <alternativeName>
        <fullName evidence="12">F-ATPase subunit beta</fullName>
    </alternativeName>
</protein>
<dbReference type="GO" id="GO:0045259">
    <property type="term" value="C:proton-transporting ATP synthase complex"/>
    <property type="evidence" value="ECO:0007669"/>
    <property type="project" value="UniProtKB-KW"/>
</dbReference>
<dbReference type="InterPro" id="IPR020003">
    <property type="entry name" value="ATPase_a/bsu_AS"/>
</dbReference>
<dbReference type="PANTHER" id="PTHR15184:SF71">
    <property type="entry name" value="ATP SYNTHASE SUBUNIT BETA, MITOCHONDRIAL"/>
    <property type="match status" value="1"/>
</dbReference>
<dbReference type="FunFam" id="1.10.1140.10:FF:000001">
    <property type="entry name" value="ATP synthase subunit beta"/>
    <property type="match status" value="1"/>
</dbReference>
<keyword evidence="14" id="KW-1185">Reference proteome</keyword>
<proteinExistence type="inferred from homology"/>
<dbReference type="Gene3D" id="2.40.10.170">
    <property type="match status" value="1"/>
</dbReference>
<dbReference type="GO" id="GO:0046933">
    <property type="term" value="F:proton-transporting ATP synthase activity, rotational mechanism"/>
    <property type="evidence" value="ECO:0007669"/>
    <property type="project" value="UniProtKB-UniRule"/>
</dbReference>
<dbReference type="InterPro" id="IPR036121">
    <property type="entry name" value="ATPase_F1/V1/A1_a/bsu_N_sf"/>
</dbReference>
<dbReference type="Pfam" id="PF22919">
    <property type="entry name" value="ATP-synt_VA_C"/>
    <property type="match status" value="1"/>
</dbReference>
<dbReference type="CDD" id="cd18115">
    <property type="entry name" value="ATP-synt_F1_beta_N"/>
    <property type="match status" value="1"/>
</dbReference>
<evidence type="ECO:0000313" key="13">
    <source>
        <dbReference type="EMBL" id="QDT26497.1"/>
    </source>
</evidence>
<feature type="binding site" evidence="12">
    <location>
        <begin position="163"/>
        <end position="170"/>
    </location>
    <ligand>
        <name>ATP</name>
        <dbReference type="ChEBI" id="CHEBI:30616"/>
    </ligand>
</feature>
<dbReference type="Gene3D" id="3.40.50.300">
    <property type="entry name" value="P-loop containing nucleotide triphosphate hydrolases"/>
    <property type="match status" value="1"/>
</dbReference>
<dbReference type="EMBL" id="CP037421">
    <property type="protein sequence ID" value="QDT26497.1"/>
    <property type="molecule type" value="Genomic_DNA"/>
</dbReference>
<dbReference type="SUPFAM" id="SSF47917">
    <property type="entry name" value="C-terminal domain of alpha and beta subunits of F1 ATP synthase"/>
    <property type="match status" value="1"/>
</dbReference>
<dbReference type="InterPro" id="IPR005722">
    <property type="entry name" value="ATP_synth_F1_bsu"/>
</dbReference>
<keyword evidence="10 12" id="KW-0139">CF(1)</keyword>
<gene>
    <name evidence="13" type="primary">atpD_1</name>
    <name evidence="12" type="synonym">atpD</name>
    <name evidence="13" type="ORF">Enr10x_18010</name>
</gene>
<evidence type="ECO:0000256" key="9">
    <source>
        <dbReference type="ARBA" id="ARBA00023136"/>
    </source>
</evidence>
<organism evidence="13 14">
    <name type="scientific">Gimesia panareensis</name>
    <dbReference type="NCBI Taxonomy" id="2527978"/>
    <lineage>
        <taxon>Bacteria</taxon>
        <taxon>Pseudomonadati</taxon>
        <taxon>Planctomycetota</taxon>
        <taxon>Planctomycetia</taxon>
        <taxon>Planctomycetales</taxon>
        <taxon>Planctomycetaceae</taxon>
        <taxon>Gimesia</taxon>
    </lineage>
</organism>
<keyword evidence="8 12" id="KW-0406">Ion transport</keyword>
<dbReference type="GO" id="GO:0005886">
    <property type="term" value="C:plasma membrane"/>
    <property type="evidence" value="ECO:0007669"/>
    <property type="project" value="UniProtKB-SubCell"/>
</dbReference>
<keyword evidence="3 12" id="KW-0813">Transport</keyword>
<evidence type="ECO:0000256" key="7">
    <source>
        <dbReference type="ARBA" id="ARBA00022967"/>
    </source>
</evidence>
<comment type="subcellular location">
    <subcellularLocation>
        <location evidence="12">Cell membrane</location>
        <topology evidence="12">Peripheral membrane protein</topology>
    </subcellularLocation>
    <subcellularLocation>
        <location evidence="1">Membrane</location>
        <topology evidence="1">Peripheral membrane protein</topology>
    </subcellularLocation>
</comment>
<comment type="similarity">
    <text evidence="2 12">Belongs to the ATPase alpha/beta chains family.</text>
</comment>
<dbReference type="NCBIfam" id="TIGR01039">
    <property type="entry name" value="atpD"/>
    <property type="match status" value="1"/>
</dbReference>
<dbReference type="RefSeq" id="WP_145109160.1">
    <property type="nucleotide sequence ID" value="NZ_CP036277.1"/>
</dbReference>
<dbReference type="CDD" id="cd18110">
    <property type="entry name" value="ATP-synt_F1_beta_C"/>
    <property type="match status" value="1"/>
</dbReference>
<dbReference type="GO" id="GO:0005524">
    <property type="term" value="F:ATP binding"/>
    <property type="evidence" value="ECO:0007669"/>
    <property type="project" value="UniProtKB-UniRule"/>
</dbReference>
<dbReference type="PANTHER" id="PTHR15184">
    <property type="entry name" value="ATP SYNTHASE"/>
    <property type="match status" value="1"/>
</dbReference>
<keyword evidence="4 12" id="KW-0547">Nucleotide-binding</keyword>
<keyword evidence="9 12" id="KW-0472">Membrane</keyword>
<accession>A0A517Q4F7</accession>
<dbReference type="InterPro" id="IPR027417">
    <property type="entry name" value="P-loop_NTPase"/>
</dbReference>
<keyword evidence="5 12" id="KW-0375">Hydrogen ion transport</keyword>
<dbReference type="SUPFAM" id="SSF52540">
    <property type="entry name" value="P-loop containing nucleoside triphosphate hydrolases"/>
    <property type="match status" value="1"/>
</dbReference>
<dbReference type="EC" id="7.1.2.2" evidence="12"/>
<evidence type="ECO:0000256" key="11">
    <source>
        <dbReference type="ARBA" id="ARBA00023310"/>
    </source>
</evidence>
<evidence type="ECO:0000256" key="2">
    <source>
        <dbReference type="ARBA" id="ARBA00008936"/>
    </source>
</evidence>
<keyword evidence="11 12" id="KW-0066">ATP synthesis</keyword>
<dbReference type="InterPro" id="IPR004100">
    <property type="entry name" value="ATPase_F1/V1/A1_a/bsu_N"/>
</dbReference>
<dbReference type="Pfam" id="PF00006">
    <property type="entry name" value="ATP-synt_ab"/>
    <property type="match status" value="1"/>
</dbReference>
<accession>A0A518A7C7</accession>
<dbReference type="Gene3D" id="1.10.1140.10">
    <property type="entry name" value="Bovine Mitochondrial F1-atpase, Atp Synthase Beta Chain, Chain D, domain 3"/>
    <property type="match status" value="1"/>
</dbReference>
<dbReference type="SMART" id="SM00382">
    <property type="entry name" value="AAA"/>
    <property type="match status" value="1"/>
</dbReference>
<dbReference type="SUPFAM" id="SSF50615">
    <property type="entry name" value="N-terminal domain of alpha and beta subunits of F1 ATP synthase"/>
    <property type="match status" value="1"/>
</dbReference>
<name>A0A517Q4F7_9PLAN</name>
<evidence type="ECO:0000256" key="1">
    <source>
        <dbReference type="ARBA" id="ARBA00004170"/>
    </source>
</evidence>
<evidence type="ECO:0000256" key="12">
    <source>
        <dbReference type="HAMAP-Rule" id="MF_01347"/>
    </source>
</evidence>
<dbReference type="InterPro" id="IPR050053">
    <property type="entry name" value="ATPase_alpha/beta_chains"/>
</dbReference>
<evidence type="ECO:0000256" key="5">
    <source>
        <dbReference type="ARBA" id="ARBA00022781"/>
    </source>
</evidence>
<dbReference type="Pfam" id="PF02874">
    <property type="entry name" value="ATP-synt_ab_N"/>
    <property type="match status" value="1"/>
</dbReference>
<keyword evidence="12" id="KW-1003">Cell membrane</keyword>
<keyword evidence="7 12" id="KW-1278">Translocase</keyword>
<evidence type="ECO:0000256" key="3">
    <source>
        <dbReference type="ARBA" id="ARBA00022448"/>
    </source>
</evidence>
<comment type="catalytic activity">
    <reaction evidence="12">
        <text>ATP + H2O + 4 H(+)(in) = ADP + phosphate + 5 H(+)(out)</text>
        <dbReference type="Rhea" id="RHEA:57720"/>
        <dbReference type="ChEBI" id="CHEBI:15377"/>
        <dbReference type="ChEBI" id="CHEBI:15378"/>
        <dbReference type="ChEBI" id="CHEBI:30616"/>
        <dbReference type="ChEBI" id="CHEBI:43474"/>
        <dbReference type="ChEBI" id="CHEBI:456216"/>
        <dbReference type="EC" id="7.1.2.2"/>
    </reaction>
</comment>
<dbReference type="FunFam" id="3.40.50.300:FF:000004">
    <property type="entry name" value="ATP synthase subunit beta"/>
    <property type="match status" value="1"/>
</dbReference>
<reference evidence="13 14" key="1">
    <citation type="submission" date="2019-03" db="EMBL/GenBank/DDBJ databases">
        <title>Deep-cultivation of Planctomycetes and their phenomic and genomic characterization uncovers novel biology.</title>
        <authorList>
            <person name="Wiegand S."/>
            <person name="Jogler M."/>
            <person name="Boedeker C."/>
            <person name="Pinto D."/>
            <person name="Vollmers J."/>
            <person name="Rivas-Marin E."/>
            <person name="Kohn T."/>
            <person name="Peeters S.H."/>
            <person name="Heuer A."/>
            <person name="Rast P."/>
            <person name="Oberbeckmann S."/>
            <person name="Bunk B."/>
            <person name="Jeske O."/>
            <person name="Meyerdierks A."/>
            <person name="Storesund J.E."/>
            <person name="Kallscheuer N."/>
            <person name="Luecker S."/>
            <person name="Lage O.M."/>
            <person name="Pohl T."/>
            <person name="Merkel B.J."/>
            <person name="Hornburger P."/>
            <person name="Mueller R.-W."/>
            <person name="Bruemmer F."/>
            <person name="Labrenz M."/>
            <person name="Spormann A.M."/>
            <person name="Op den Camp H."/>
            <person name="Overmann J."/>
            <person name="Amann R."/>
            <person name="Jetten M.S.M."/>
            <person name="Mascher T."/>
            <person name="Medema M.H."/>
            <person name="Devos D.P."/>
            <person name="Kaster A.-K."/>
            <person name="Ovreas L."/>
            <person name="Rohde M."/>
            <person name="Galperin M.Y."/>
            <person name="Jogler C."/>
        </authorList>
    </citation>
    <scope>NUCLEOTIDE SEQUENCE [LARGE SCALE GENOMIC DNA]</scope>
    <source>
        <strain evidence="13 14">Enr10</strain>
    </source>
</reference>
<dbReference type="InterPro" id="IPR003593">
    <property type="entry name" value="AAA+_ATPase"/>
</dbReference>
<dbReference type="CDD" id="cd01133">
    <property type="entry name" value="F1-ATPase_beta_CD"/>
    <property type="match status" value="1"/>
</dbReference>